<dbReference type="EMBL" id="BMNY01000001">
    <property type="protein sequence ID" value="GGM72682.1"/>
    <property type="molecule type" value="Genomic_DNA"/>
</dbReference>
<accession>A0AA37F9Y3</accession>
<gene>
    <name evidence="2" type="ORF">GCM10007108_08520</name>
</gene>
<dbReference type="Gene3D" id="3.40.50.10840">
    <property type="entry name" value="Putative sugar-binding, N-terminal domain"/>
    <property type="match status" value="1"/>
</dbReference>
<reference evidence="2" key="2">
    <citation type="submission" date="2022-09" db="EMBL/GenBank/DDBJ databases">
        <authorList>
            <person name="Sun Q."/>
            <person name="Ohkuma M."/>
        </authorList>
    </citation>
    <scope>NUCLEOTIDE SEQUENCE</scope>
    <source>
        <strain evidence="2">JCM 13583</strain>
    </source>
</reference>
<dbReference type="AlphaFoldDB" id="A0AA37F9Y3"/>
<dbReference type="Pfam" id="PF07005">
    <property type="entry name" value="SBD_N"/>
    <property type="match status" value="1"/>
</dbReference>
<evidence type="ECO:0000313" key="2">
    <source>
        <dbReference type="EMBL" id="GGM72682.1"/>
    </source>
</evidence>
<organism evidence="2 3">
    <name type="scientific">Thermogymnomonas acidicola</name>
    <dbReference type="NCBI Taxonomy" id="399579"/>
    <lineage>
        <taxon>Archaea</taxon>
        <taxon>Methanobacteriati</taxon>
        <taxon>Thermoplasmatota</taxon>
        <taxon>Thermoplasmata</taxon>
        <taxon>Thermoplasmatales</taxon>
        <taxon>Thermogymnomonas</taxon>
    </lineage>
</organism>
<feature type="domain" description="Four-carbon acid sugar kinase N-terminal" evidence="1">
    <location>
        <begin position="1"/>
        <end position="115"/>
    </location>
</feature>
<proteinExistence type="predicted"/>
<sequence length="332" mass="36818">MIVVSDDLTGASLMASMCRGRYIVYPLENVDESHLRESFISVDLGTRALEAAEVEEKLDIFERLLGDSPWTYRMDSSGRDNLTAYLRRLVKKSRIMITSTIPELGRFTLNGVSVSEDGNIDLRERVFHQACRFLRERVKIVDSRTWEDIDRISQLCRELSCIPVDPGPLISRYLGKSGTELPISADVERVCLVIGTYRPKTVKQIIALRSSISDGFLRIGGHSVKVDITFEPLERMKSKIDRDFVDRLANYDLIVISGGLTAETVLEKSGYHHILSRPADVIMTGAGTVVGGRLDGKEVILKGGMVGGEGIYVDLIMGAVCGSHAVRRLSDP</sequence>
<name>A0AA37F9Y3_9ARCH</name>
<dbReference type="InterPro" id="IPR037051">
    <property type="entry name" value="4-carb_acid_sugar_kinase_N_sf"/>
</dbReference>
<protein>
    <recommendedName>
        <fullName evidence="1">Four-carbon acid sugar kinase N-terminal domain-containing protein</fullName>
    </recommendedName>
</protein>
<comment type="caution">
    <text evidence="2">The sequence shown here is derived from an EMBL/GenBank/DDBJ whole genome shotgun (WGS) entry which is preliminary data.</text>
</comment>
<reference evidence="2" key="1">
    <citation type="journal article" date="2014" name="Int. J. Syst. Evol. Microbiol.">
        <title>Complete genome sequence of Corynebacterium casei LMG S-19264T (=DSM 44701T), isolated from a smear-ripened cheese.</title>
        <authorList>
            <consortium name="US DOE Joint Genome Institute (JGI-PGF)"/>
            <person name="Walter F."/>
            <person name="Albersmeier A."/>
            <person name="Kalinowski J."/>
            <person name="Ruckert C."/>
        </authorList>
    </citation>
    <scope>NUCLEOTIDE SEQUENCE</scope>
    <source>
        <strain evidence="2">JCM 13583</strain>
    </source>
</reference>
<evidence type="ECO:0000259" key="1">
    <source>
        <dbReference type="Pfam" id="PF07005"/>
    </source>
</evidence>
<evidence type="ECO:0000313" key="3">
    <source>
        <dbReference type="Proteomes" id="UP000632195"/>
    </source>
</evidence>
<dbReference type="InterPro" id="IPR010737">
    <property type="entry name" value="4-carb_acid_sugar_kinase_N"/>
</dbReference>
<dbReference type="SUPFAM" id="SSF142764">
    <property type="entry name" value="YgbK-like"/>
    <property type="match status" value="1"/>
</dbReference>
<dbReference type="Proteomes" id="UP000632195">
    <property type="component" value="Unassembled WGS sequence"/>
</dbReference>
<keyword evidence="3" id="KW-1185">Reference proteome</keyword>
<dbReference type="RefSeq" id="WP_188680595.1">
    <property type="nucleotide sequence ID" value="NZ_BMNY01000001.1"/>
</dbReference>